<gene>
    <name evidence="5" type="ORF">HER39_00760</name>
</gene>
<evidence type="ECO:0000313" key="6">
    <source>
        <dbReference type="Proteomes" id="UP000523795"/>
    </source>
</evidence>
<name>A0ABX1JLQ4_9MICC</name>
<dbReference type="PANTHER" id="PTHR43797:SF2">
    <property type="entry name" value="HOMOCYSTEINE_CYSTEINE SYNTHASE"/>
    <property type="match status" value="1"/>
</dbReference>
<comment type="similarity">
    <text evidence="4">Belongs to the trans-sulfuration enzymes family.</text>
</comment>
<feature type="non-terminal residue" evidence="5">
    <location>
        <position position="95"/>
    </location>
</feature>
<evidence type="ECO:0000256" key="2">
    <source>
        <dbReference type="ARBA" id="ARBA00022679"/>
    </source>
</evidence>
<protein>
    <submittedName>
        <fullName evidence="5">O-acetylhomoserine aminocarboxypropyltransferase</fullName>
        <ecNumber evidence="5">2.5.1.49</ecNumber>
    </submittedName>
</protein>
<keyword evidence="2 5" id="KW-0808">Transferase</keyword>
<comment type="caution">
    <text evidence="5">The sequence shown here is derived from an EMBL/GenBank/DDBJ whole genome shotgun (WGS) entry which is preliminary data.</text>
</comment>
<dbReference type="SUPFAM" id="SSF53383">
    <property type="entry name" value="PLP-dependent transferases"/>
    <property type="match status" value="1"/>
</dbReference>
<dbReference type="Gene3D" id="3.40.640.10">
    <property type="entry name" value="Type I PLP-dependent aspartate aminotransferase-like (Major domain)"/>
    <property type="match status" value="1"/>
</dbReference>
<dbReference type="PANTHER" id="PTHR43797">
    <property type="entry name" value="HOMOCYSTEINE/CYSTEINE SYNTHASE"/>
    <property type="match status" value="1"/>
</dbReference>
<dbReference type="InterPro" id="IPR006235">
    <property type="entry name" value="OAc-hSer/O-AcSer_sulfhydrylase"/>
</dbReference>
<dbReference type="InterPro" id="IPR015421">
    <property type="entry name" value="PyrdxlP-dep_Trfase_major"/>
</dbReference>
<dbReference type="GO" id="GO:0003961">
    <property type="term" value="F:O-acetylhomoserine aminocarboxypropyltransferase activity"/>
    <property type="evidence" value="ECO:0007669"/>
    <property type="project" value="UniProtKB-EC"/>
</dbReference>
<evidence type="ECO:0000256" key="3">
    <source>
        <dbReference type="ARBA" id="ARBA00022898"/>
    </source>
</evidence>
<accession>A0ABX1JLQ4</accession>
<keyword evidence="6" id="KW-1185">Reference proteome</keyword>
<keyword evidence="3 4" id="KW-0663">Pyridoxal phosphate</keyword>
<evidence type="ECO:0000256" key="1">
    <source>
        <dbReference type="ARBA" id="ARBA00001933"/>
    </source>
</evidence>
<proteinExistence type="inferred from homology"/>
<dbReference type="EC" id="2.5.1.49" evidence="5"/>
<dbReference type="Proteomes" id="UP000523795">
    <property type="component" value="Unassembled WGS sequence"/>
</dbReference>
<organism evidence="5 6">
    <name type="scientific">Arthrobacter deserti</name>
    <dbReference type="NCBI Taxonomy" id="1742687"/>
    <lineage>
        <taxon>Bacteria</taxon>
        <taxon>Bacillati</taxon>
        <taxon>Actinomycetota</taxon>
        <taxon>Actinomycetes</taxon>
        <taxon>Micrococcales</taxon>
        <taxon>Micrococcaceae</taxon>
        <taxon>Arthrobacter</taxon>
    </lineage>
</organism>
<evidence type="ECO:0000313" key="5">
    <source>
        <dbReference type="EMBL" id="NKX49136.1"/>
    </source>
</evidence>
<reference evidence="5 6" key="1">
    <citation type="submission" date="2020-04" db="EMBL/GenBank/DDBJ databases">
        <authorList>
            <person name="Liu S."/>
        </authorList>
    </citation>
    <scope>NUCLEOTIDE SEQUENCE [LARGE SCALE GENOMIC DNA]</scope>
    <source>
        <strain evidence="5 6">CGMCC 1.15091</strain>
    </source>
</reference>
<dbReference type="InterPro" id="IPR015424">
    <property type="entry name" value="PyrdxlP-dep_Trfase"/>
</dbReference>
<comment type="cofactor">
    <cofactor evidence="1 4">
        <name>pyridoxal 5'-phosphate</name>
        <dbReference type="ChEBI" id="CHEBI:597326"/>
    </cofactor>
</comment>
<dbReference type="Pfam" id="PF01053">
    <property type="entry name" value="Cys_Met_Meta_PP"/>
    <property type="match status" value="1"/>
</dbReference>
<sequence>MSNDWSFETRQIHAGQAPDAATGARALPINQTTSFVFPSAESAASRFALQELAPIYTRIGNPTQEAVETRIADLEGGAGALLLSSGQAATTYAIL</sequence>
<dbReference type="InterPro" id="IPR000277">
    <property type="entry name" value="Cys/Met-Metab_PyrdxlP-dep_enz"/>
</dbReference>
<evidence type="ECO:0000256" key="4">
    <source>
        <dbReference type="RuleBase" id="RU362118"/>
    </source>
</evidence>
<dbReference type="EMBL" id="JAAZSR010000004">
    <property type="protein sequence ID" value="NKX49136.1"/>
    <property type="molecule type" value="Genomic_DNA"/>
</dbReference>